<comment type="caution">
    <text evidence="1">The sequence shown here is derived from an EMBL/GenBank/DDBJ whole genome shotgun (WGS) entry which is preliminary data.</text>
</comment>
<feature type="non-terminal residue" evidence="1">
    <location>
        <position position="1"/>
    </location>
</feature>
<keyword evidence="2" id="KW-1185">Reference proteome</keyword>
<accession>A0A8K0CFY0</accession>
<dbReference type="Proteomes" id="UP000801492">
    <property type="component" value="Unassembled WGS sequence"/>
</dbReference>
<proteinExistence type="predicted"/>
<reference evidence="1" key="1">
    <citation type="submission" date="2019-08" db="EMBL/GenBank/DDBJ databases">
        <title>The genome of the North American firefly Photinus pyralis.</title>
        <authorList>
            <consortium name="Photinus pyralis genome working group"/>
            <person name="Fallon T.R."/>
            <person name="Sander Lower S.E."/>
            <person name="Weng J.-K."/>
        </authorList>
    </citation>
    <scope>NUCLEOTIDE SEQUENCE</scope>
    <source>
        <strain evidence="1">TRF0915ILg1</strain>
        <tissue evidence="1">Whole body</tissue>
    </source>
</reference>
<sequence>MVRRYVRKTKQGKWTQENMRIAADKVLAKQMTIRKAAEIYNPKLECQPPNSIAKKGSKDVVSVTGVERRQNVTVLACMNAAGPFIPPFVLFKGVRKRHDFLIGMPSDTEVAITEKGWVIEETF</sequence>
<gene>
    <name evidence="1" type="ORF">ILUMI_19574</name>
</gene>
<evidence type="ECO:0000313" key="1">
    <source>
        <dbReference type="EMBL" id="KAF2886599.1"/>
    </source>
</evidence>
<name>A0A8K0CFY0_IGNLU</name>
<dbReference type="EMBL" id="VTPC01087156">
    <property type="protein sequence ID" value="KAF2886599.1"/>
    <property type="molecule type" value="Genomic_DNA"/>
</dbReference>
<dbReference type="OrthoDB" id="6760364at2759"/>
<dbReference type="Gene3D" id="1.10.10.60">
    <property type="entry name" value="Homeodomain-like"/>
    <property type="match status" value="1"/>
</dbReference>
<evidence type="ECO:0000313" key="2">
    <source>
        <dbReference type="Proteomes" id="UP000801492"/>
    </source>
</evidence>
<protein>
    <submittedName>
        <fullName evidence="1">Uncharacterized protein</fullName>
    </submittedName>
</protein>
<organism evidence="1 2">
    <name type="scientific">Ignelater luminosus</name>
    <name type="common">Cucubano</name>
    <name type="synonym">Pyrophorus luminosus</name>
    <dbReference type="NCBI Taxonomy" id="2038154"/>
    <lineage>
        <taxon>Eukaryota</taxon>
        <taxon>Metazoa</taxon>
        <taxon>Ecdysozoa</taxon>
        <taxon>Arthropoda</taxon>
        <taxon>Hexapoda</taxon>
        <taxon>Insecta</taxon>
        <taxon>Pterygota</taxon>
        <taxon>Neoptera</taxon>
        <taxon>Endopterygota</taxon>
        <taxon>Coleoptera</taxon>
        <taxon>Polyphaga</taxon>
        <taxon>Elateriformia</taxon>
        <taxon>Elateroidea</taxon>
        <taxon>Elateridae</taxon>
        <taxon>Agrypninae</taxon>
        <taxon>Pyrophorini</taxon>
        <taxon>Ignelater</taxon>
    </lineage>
</organism>
<dbReference type="AlphaFoldDB" id="A0A8K0CFY0"/>